<dbReference type="AlphaFoldDB" id="A0A0X3PE80"/>
<evidence type="ECO:0000259" key="1">
    <source>
        <dbReference type="PROSITE" id="PS50004"/>
    </source>
</evidence>
<dbReference type="EMBL" id="GEEE01015008">
    <property type="protein sequence ID" value="JAP48217.1"/>
    <property type="molecule type" value="Transcribed_RNA"/>
</dbReference>
<dbReference type="GO" id="GO:0072659">
    <property type="term" value="P:protein localization to plasma membrane"/>
    <property type="evidence" value="ECO:0007669"/>
    <property type="project" value="TreeGrafter"/>
</dbReference>
<organism evidence="2">
    <name type="scientific">Schistocephalus solidus</name>
    <name type="common">Tapeworm</name>
    <dbReference type="NCBI Taxonomy" id="70667"/>
    <lineage>
        <taxon>Eukaryota</taxon>
        <taxon>Metazoa</taxon>
        <taxon>Spiralia</taxon>
        <taxon>Lophotrochozoa</taxon>
        <taxon>Platyhelminthes</taxon>
        <taxon>Cestoda</taxon>
        <taxon>Eucestoda</taxon>
        <taxon>Diphyllobothriidea</taxon>
        <taxon>Diphyllobothriidae</taxon>
        <taxon>Schistocephalus</taxon>
    </lineage>
</organism>
<dbReference type="GO" id="GO:0005509">
    <property type="term" value="F:calcium ion binding"/>
    <property type="evidence" value="ECO:0007669"/>
    <property type="project" value="TreeGrafter"/>
</dbReference>
<dbReference type="PANTHER" id="PTHR37412">
    <property type="entry name" value="C2 DOMAIN-CONTAINING PROTEIN 5"/>
    <property type="match status" value="1"/>
</dbReference>
<dbReference type="SMART" id="SM00239">
    <property type="entry name" value="C2"/>
    <property type="match status" value="1"/>
</dbReference>
<accession>A0A0X3PE80</accession>
<reference evidence="2" key="1">
    <citation type="submission" date="2016-01" db="EMBL/GenBank/DDBJ databases">
        <title>Reference transcriptome for the parasite Schistocephalus solidus: insights into the molecular evolution of parasitism.</title>
        <authorList>
            <person name="Hebert F.O."/>
            <person name="Grambauer S."/>
            <person name="Barber I."/>
            <person name="Landry C.R."/>
            <person name="Aubin-Horth N."/>
        </authorList>
    </citation>
    <scope>NUCLEOTIDE SEQUENCE</scope>
</reference>
<dbReference type="InterPro" id="IPR000008">
    <property type="entry name" value="C2_dom"/>
</dbReference>
<dbReference type="SUPFAM" id="SSF49562">
    <property type="entry name" value="C2 domain (Calcium/lipid-binding domain, CaLB)"/>
    <property type="match status" value="1"/>
</dbReference>
<dbReference type="InterPro" id="IPR035892">
    <property type="entry name" value="C2_domain_sf"/>
</dbReference>
<dbReference type="InterPro" id="IPR037785">
    <property type="entry name" value="C2_C2CD5"/>
</dbReference>
<dbReference type="Gene3D" id="2.60.40.150">
    <property type="entry name" value="C2 domain"/>
    <property type="match status" value="1"/>
</dbReference>
<dbReference type="GO" id="GO:0090314">
    <property type="term" value="P:positive regulation of protein targeting to membrane"/>
    <property type="evidence" value="ECO:0007669"/>
    <property type="project" value="TreeGrafter"/>
</dbReference>
<dbReference type="InterPro" id="IPR038983">
    <property type="entry name" value="C2CD5"/>
</dbReference>
<dbReference type="Pfam" id="PF00168">
    <property type="entry name" value="C2"/>
    <property type="match status" value="1"/>
</dbReference>
<protein>
    <submittedName>
        <fullName evidence="2">C2 domain-containing protein 5</fullName>
    </submittedName>
</protein>
<dbReference type="PROSITE" id="PS50004">
    <property type="entry name" value="C2"/>
    <property type="match status" value="1"/>
</dbReference>
<evidence type="ECO:0000313" key="2">
    <source>
        <dbReference type="EMBL" id="JAP48217.1"/>
    </source>
</evidence>
<dbReference type="InterPro" id="IPR056431">
    <property type="entry name" value="C2CD5_YbjQ-rel_dom"/>
</dbReference>
<feature type="domain" description="C2" evidence="1">
    <location>
        <begin position="42"/>
        <end position="165"/>
    </location>
</feature>
<dbReference type="GO" id="GO:0005544">
    <property type="term" value="F:calcium-dependent phospholipid binding"/>
    <property type="evidence" value="ECO:0007669"/>
    <property type="project" value="InterPro"/>
</dbReference>
<name>A0A0X3PE80_SCHSO</name>
<dbReference type="PANTHER" id="PTHR37412:SF2">
    <property type="entry name" value="C2 DOMAIN-CONTAINING PROTEIN 5"/>
    <property type="match status" value="1"/>
</dbReference>
<dbReference type="GO" id="GO:0005886">
    <property type="term" value="C:plasma membrane"/>
    <property type="evidence" value="ECO:0007669"/>
    <property type="project" value="TreeGrafter"/>
</dbReference>
<dbReference type="GO" id="GO:0065002">
    <property type="term" value="P:intracellular protein transmembrane transport"/>
    <property type="evidence" value="ECO:0007669"/>
    <property type="project" value="TreeGrafter"/>
</dbReference>
<dbReference type="CDD" id="cd08688">
    <property type="entry name" value="C2_KIAA0528-like"/>
    <property type="match status" value="1"/>
</dbReference>
<sequence>SPKCEDRFLGFIAAGSKDVSKSAQSSIVNALGRSDSLGKLPQKHCLYYNQLVKGLTMPGTVKVKVLAARNLPVMDRTSFLTDAFVELRLGSIMFKTEVIRRSLNPEWNSDWFCFELGDAALRAETLQIRVLDHDTYSAHDAIGRVYFDLTPLLQASQRRSLHGWFPLYDTMHGIRGEINLTIRVDMFSSRQKLSSLNVRFFFSPAIPSGYRVSDLIGFVQELVMNDDPEHQWIEKIRSSRASNEARQRLFFQLSGWSLAHF</sequence>
<gene>
    <name evidence="2" type="primary">C2CD5</name>
    <name evidence="2" type="ORF">TR104747</name>
</gene>
<dbReference type="GO" id="GO:0010828">
    <property type="term" value="P:positive regulation of D-glucose transmembrane transport"/>
    <property type="evidence" value="ECO:0007669"/>
    <property type="project" value="TreeGrafter"/>
</dbReference>
<proteinExistence type="predicted"/>
<dbReference type="Pfam" id="PF23025">
    <property type="entry name" value="YbjQ_2"/>
    <property type="match status" value="1"/>
</dbReference>
<feature type="non-terminal residue" evidence="2">
    <location>
        <position position="1"/>
    </location>
</feature>
<dbReference type="GO" id="GO:0031340">
    <property type="term" value="P:positive regulation of vesicle fusion"/>
    <property type="evidence" value="ECO:0007669"/>
    <property type="project" value="TreeGrafter"/>
</dbReference>